<feature type="transmembrane region" description="Helical" evidence="4">
    <location>
        <begin position="229"/>
        <end position="250"/>
    </location>
</feature>
<feature type="repeat" description="ANK" evidence="3">
    <location>
        <begin position="89"/>
        <end position="121"/>
    </location>
</feature>
<keyword evidence="2 3" id="KW-0040">ANK repeat</keyword>
<gene>
    <name evidence="6" type="ORF">JCM19235_5662</name>
</gene>
<dbReference type="SMART" id="SM00248">
    <property type="entry name" value="ANK"/>
    <property type="match status" value="4"/>
</dbReference>
<evidence type="ECO:0000256" key="5">
    <source>
        <dbReference type="SAM" id="SignalP"/>
    </source>
</evidence>
<dbReference type="SUPFAM" id="SSF48403">
    <property type="entry name" value="Ankyrin repeat"/>
    <property type="match status" value="1"/>
</dbReference>
<dbReference type="PROSITE" id="PS50297">
    <property type="entry name" value="ANK_REP_REGION"/>
    <property type="match status" value="2"/>
</dbReference>
<dbReference type="EMBL" id="BBMR01000001">
    <property type="protein sequence ID" value="GAL17113.1"/>
    <property type="molecule type" value="Genomic_DNA"/>
</dbReference>
<keyword evidence="4" id="KW-1133">Transmembrane helix</keyword>
<reference evidence="6 7" key="1">
    <citation type="submission" date="2014-09" db="EMBL/GenBank/DDBJ databases">
        <title>Vibrio maritimus JCM 19235. (C45) whole genome shotgun sequence.</title>
        <authorList>
            <person name="Sawabe T."/>
            <person name="Meirelles P."/>
            <person name="Nakanishi M."/>
            <person name="Sayaka M."/>
            <person name="Hattori M."/>
            <person name="Ohkuma M."/>
        </authorList>
    </citation>
    <scope>NUCLEOTIDE SEQUENCE [LARGE SCALE GENOMIC DNA]</scope>
    <source>
        <strain evidence="7">JCM19235</strain>
    </source>
</reference>
<dbReference type="GO" id="GO:0004842">
    <property type="term" value="F:ubiquitin-protein transferase activity"/>
    <property type="evidence" value="ECO:0007669"/>
    <property type="project" value="TreeGrafter"/>
</dbReference>
<dbReference type="Pfam" id="PF12796">
    <property type="entry name" value="Ank_2"/>
    <property type="match status" value="1"/>
</dbReference>
<evidence type="ECO:0000256" key="4">
    <source>
        <dbReference type="SAM" id="Phobius"/>
    </source>
</evidence>
<feature type="repeat" description="ANK" evidence="3">
    <location>
        <begin position="55"/>
        <end position="87"/>
    </location>
</feature>
<keyword evidence="4" id="KW-0472">Membrane</keyword>
<evidence type="ECO:0000256" key="2">
    <source>
        <dbReference type="ARBA" id="ARBA00023043"/>
    </source>
</evidence>
<dbReference type="InterPro" id="IPR036770">
    <property type="entry name" value="Ankyrin_rpt-contain_sf"/>
</dbReference>
<evidence type="ECO:0000256" key="1">
    <source>
        <dbReference type="ARBA" id="ARBA00022737"/>
    </source>
</evidence>
<keyword evidence="7" id="KW-1185">Reference proteome</keyword>
<dbReference type="PROSITE" id="PS50088">
    <property type="entry name" value="ANK_REPEAT"/>
    <property type="match status" value="2"/>
</dbReference>
<feature type="chain" id="PRO_5001862645" evidence="5">
    <location>
        <begin position="24"/>
        <end position="251"/>
    </location>
</feature>
<evidence type="ECO:0000313" key="7">
    <source>
        <dbReference type="Proteomes" id="UP000029228"/>
    </source>
</evidence>
<dbReference type="InterPro" id="IPR002110">
    <property type="entry name" value="Ankyrin_rpt"/>
</dbReference>
<dbReference type="Gene3D" id="1.25.40.20">
    <property type="entry name" value="Ankyrin repeat-containing domain"/>
    <property type="match status" value="1"/>
</dbReference>
<evidence type="ECO:0000256" key="3">
    <source>
        <dbReference type="PROSITE-ProRule" id="PRU00023"/>
    </source>
</evidence>
<proteinExistence type="predicted"/>
<keyword evidence="4" id="KW-0812">Transmembrane</keyword>
<protein>
    <submittedName>
        <fullName evidence="6">Inversin protein alternative isoform putative</fullName>
    </submittedName>
</protein>
<keyword evidence="5" id="KW-0732">Signal</keyword>
<dbReference type="GO" id="GO:0085020">
    <property type="term" value="P:protein K6-linked ubiquitination"/>
    <property type="evidence" value="ECO:0007669"/>
    <property type="project" value="TreeGrafter"/>
</dbReference>
<name>A0A090RRD2_9VIBR</name>
<dbReference type="STRING" id="990268.JCM19235_5662"/>
<feature type="signal peptide" evidence="5">
    <location>
        <begin position="1"/>
        <end position="23"/>
    </location>
</feature>
<accession>A0A090RRD2</accession>
<dbReference type="PANTHER" id="PTHR24171">
    <property type="entry name" value="ANKYRIN REPEAT DOMAIN-CONTAINING PROTEIN 39-RELATED"/>
    <property type="match status" value="1"/>
</dbReference>
<sequence length="251" mass="27953">MKKLIVLFSILAAAMTAAFQAYCADTIHLAAYHGNEQRVIELLKANPDPDDRDSYGGTALHAAMFQDNTRIVELLIDAGFDVNAVGPRNGYTPLHDAVWGNNLPALKILVENGGDTSIKGHDGNTPLEKAIAENKPEIAAYLSSSSSNRRALCSIKRQTMMHSFSNMVSESSPRMISRASFIAFFQCMSVPQLERIEYLPRFLRILLTRVFMSIFLTTRFVLAKSFLSGIIGFMTCYYPMITIFETSMFLT</sequence>
<dbReference type="PANTHER" id="PTHR24171:SF8">
    <property type="entry name" value="BRCA1-ASSOCIATED RING DOMAIN PROTEIN 1"/>
    <property type="match status" value="1"/>
</dbReference>
<dbReference type="Proteomes" id="UP000029228">
    <property type="component" value="Unassembled WGS sequence"/>
</dbReference>
<comment type="caution">
    <text evidence="6">The sequence shown here is derived from an EMBL/GenBank/DDBJ whole genome shotgun (WGS) entry which is preliminary data.</text>
</comment>
<dbReference type="AlphaFoldDB" id="A0A090RRD2"/>
<organism evidence="6 7">
    <name type="scientific">Vibrio maritimus</name>
    <dbReference type="NCBI Taxonomy" id="990268"/>
    <lineage>
        <taxon>Bacteria</taxon>
        <taxon>Pseudomonadati</taxon>
        <taxon>Pseudomonadota</taxon>
        <taxon>Gammaproteobacteria</taxon>
        <taxon>Vibrionales</taxon>
        <taxon>Vibrionaceae</taxon>
        <taxon>Vibrio</taxon>
    </lineage>
</organism>
<keyword evidence="1" id="KW-0677">Repeat</keyword>
<evidence type="ECO:0000313" key="6">
    <source>
        <dbReference type="EMBL" id="GAL17113.1"/>
    </source>
</evidence>